<accession>J7K3B8</accession>
<keyword evidence="15" id="KW-1185">Reference proteome</keyword>
<keyword evidence="13" id="KW-0468">Viral matrix protein</keyword>
<dbReference type="GeneID" id="13672861"/>
<evidence type="ECO:0000256" key="10">
    <source>
        <dbReference type="ARBA" id="ARBA00022870"/>
    </source>
</evidence>
<dbReference type="GO" id="GO:0055036">
    <property type="term" value="C:virion membrane"/>
    <property type="evidence" value="ECO:0007669"/>
    <property type="project" value="UniProtKB-SubCell"/>
</dbReference>
<evidence type="ECO:0000256" key="4">
    <source>
        <dbReference type="ARBA" id="ARBA00017678"/>
    </source>
</evidence>
<evidence type="ECO:0000256" key="2">
    <source>
        <dbReference type="ARBA" id="ARBA00004650"/>
    </source>
</evidence>
<keyword evidence="10" id="KW-1043">Host membrane</keyword>
<evidence type="ECO:0000256" key="6">
    <source>
        <dbReference type="ARBA" id="ARBA00022581"/>
    </source>
</evidence>
<dbReference type="OrthoDB" id="9130at10239"/>
<dbReference type="GO" id="GO:0019031">
    <property type="term" value="C:viral envelope"/>
    <property type="evidence" value="ECO:0007669"/>
    <property type="project" value="UniProtKB-KW"/>
</dbReference>
<dbReference type="Proteomes" id="UP000133291">
    <property type="component" value="Segment"/>
</dbReference>
<comment type="subcellular location">
    <subcellularLocation>
        <location evidence="1">Host endomembrane system</location>
        <topology evidence="1">Peripheral membrane protein</topology>
    </subcellularLocation>
    <subcellularLocation>
        <location evidence="2">Virion membrane</location>
        <topology evidence="2">Peripheral membrane protein</topology>
    </subcellularLocation>
</comment>
<evidence type="ECO:0000256" key="7">
    <source>
        <dbReference type="ARBA" id="ARBA00022612"/>
    </source>
</evidence>
<reference evidence="14 15" key="1">
    <citation type="journal article" date="2012" name="J. Virol.">
        <title>Complete genome sequence of ikoma lyssavirus.</title>
        <authorList>
            <person name="Marston D.A."/>
            <person name="Ellis R.J."/>
            <person name="Horton D.L."/>
            <person name="Kuzmin I.V."/>
            <person name="Wise E.L."/>
            <person name="McElhinney L.M."/>
            <person name="Banyard A.C."/>
            <person name="Ngeleja C."/>
            <person name="Keyyu J."/>
            <person name="Cleaveland S."/>
            <person name="Lembo T."/>
            <person name="Rupprecht C.E."/>
            <person name="Fooks A.R."/>
        </authorList>
    </citation>
    <scope>NUCLEOTIDE SEQUENCE [LARGE SCALE GENOMIC DNA]</scope>
    <source>
        <strain evidence="14">RV2508</strain>
    </source>
</reference>
<dbReference type="RefSeq" id="YP_006742182.1">
    <property type="nucleotide sequence ID" value="NC_018629.1"/>
</dbReference>
<organism evidence="14 15">
    <name type="scientific">Ikoma lyssavirus</name>
    <dbReference type="NCBI Taxonomy" id="1167696"/>
    <lineage>
        <taxon>Viruses</taxon>
        <taxon>Riboviria</taxon>
        <taxon>Orthornavirae</taxon>
        <taxon>Negarnaviricota</taxon>
        <taxon>Haploviricotina</taxon>
        <taxon>Monjiviricetes</taxon>
        <taxon>Mononegavirales</taxon>
        <taxon>Rhabdoviridae</taxon>
        <taxon>Alpharhabdovirinae</taxon>
        <taxon>Lyssavirus</taxon>
        <taxon>Lyssavirus ikoma</taxon>
    </lineage>
</organism>
<sequence>MEFFRKLMRNCKDDSSSKEATAPVLPEDDDIWIPPPEYVPLSDITGSSSSRNFCINGEVKICSPNGYSFKIVRHILRSFEGVYSGNRRMIGLVKIVIGLTLSGSPIPEGMNWAYRFRRTLVFQWKDSAGPLEGEELDYSQEITWEDDNEFVGLQIRVSAKQCHITGRSWCININSRACQFWADMQLKTKQSEEDGNTSVLLE</sequence>
<dbReference type="KEGG" id="vg:13672861"/>
<evidence type="ECO:0000256" key="11">
    <source>
        <dbReference type="ARBA" id="ARBA00022879"/>
    </source>
</evidence>
<dbReference type="GO" id="GO:0039702">
    <property type="term" value="P:viral budding via host ESCRT complex"/>
    <property type="evidence" value="ECO:0007669"/>
    <property type="project" value="UniProtKB-KW"/>
</dbReference>
<dbReference type="GO" id="GO:0039660">
    <property type="term" value="F:structural constituent of virion"/>
    <property type="evidence" value="ECO:0007669"/>
    <property type="project" value="UniProtKB-KW"/>
</dbReference>
<evidence type="ECO:0000313" key="14">
    <source>
        <dbReference type="EMBL" id="AFQ62096.1"/>
    </source>
</evidence>
<keyword evidence="5" id="KW-1187">Viral budding via the host ESCRT complexes</keyword>
<keyword evidence="6" id="KW-0945">Host-virus interaction</keyword>
<keyword evidence="9" id="KW-0946">Virion</keyword>
<dbReference type="Gene3D" id="3.10.460.20">
    <property type="entry name" value="Rhabdovirus matrix protein M2"/>
    <property type="match status" value="1"/>
</dbReference>
<dbReference type="SMR" id="J7K3B8"/>
<keyword evidence="8" id="KW-1198">Viral budding</keyword>
<evidence type="ECO:0000256" key="3">
    <source>
        <dbReference type="ARBA" id="ARBA00007784"/>
    </source>
</evidence>
<proteinExistence type="inferred from homology"/>
<dbReference type="EMBL" id="JX193798">
    <property type="protein sequence ID" value="AFQ62096.1"/>
    <property type="molecule type" value="Viral_cRNA"/>
</dbReference>
<keyword evidence="11" id="KW-0261">Viral envelope protein</keyword>
<keyword evidence="12" id="KW-0472">Membrane</keyword>
<dbReference type="Pfam" id="PF04785">
    <property type="entry name" value="Rhabdo_M2"/>
    <property type="match status" value="1"/>
</dbReference>
<evidence type="ECO:0000256" key="8">
    <source>
        <dbReference type="ARBA" id="ARBA00022637"/>
    </source>
</evidence>
<evidence type="ECO:0000256" key="5">
    <source>
        <dbReference type="ARBA" id="ARBA00022462"/>
    </source>
</evidence>
<dbReference type="GO" id="GO:0033645">
    <property type="term" value="C:host cell endomembrane system"/>
    <property type="evidence" value="ECO:0007669"/>
    <property type="project" value="UniProtKB-SubCell"/>
</dbReference>
<keyword evidence="7" id="KW-1188">Viral release from host cell</keyword>
<dbReference type="InterPro" id="IPR006870">
    <property type="entry name" value="Rhabdo_M"/>
</dbReference>
<evidence type="ECO:0000256" key="12">
    <source>
        <dbReference type="ARBA" id="ARBA00023136"/>
    </source>
</evidence>
<protein>
    <recommendedName>
        <fullName evidence="4">Matrix protein</fullName>
    </recommendedName>
</protein>
<evidence type="ECO:0000256" key="1">
    <source>
        <dbReference type="ARBA" id="ARBA00004531"/>
    </source>
</evidence>
<gene>
    <name evidence="14" type="primary">M</name>
</gene>
<evidence type="ECO:0000256" key="13">
    <source>
        <dbReference type="ARBA" id="ARBA00023311"/>
    </source>
</evidence>
<evidence type="ECO:0000256" key="9">
    <source>
        <dbReference type="ARBA" id="ARBA00022844"/>
    </source>
</evidence>
<name>J7K3B8_9RHAB</name>
<dbReference type="InterPro" id="IPR038617">
    <property type="entry name" value="Rhabdovirus_M_sf"/>
</dbReference>
<evidence type="ECO:0000313" key="15">
    <source>
        <dbReference type="Proteomes" id="UP000133291"/>
    </source>
</evidence>
<comment type="similarity">
    <text evidence="3">Belongs to the lyssavirus matrix protein family.</text>
</comment>